<dbReference type="GeneID" id="38140579"/>
<keyword evidence="2" id="KW-0472">Membrane</keyword>
<evidence type="ECO:0000256" key="2">
    <source>
        <dbReference type="SAM" id="Phobius"/>
    </source>
</evidence>
<sequence>MIDPTTATSVGSSPSTIAKVMLPDYLSSQLGWITTTASFLIFGVGISIGGLVDWYGIRPVIAPFAVLGAVYNAAGRYLRHAVVAFDEARSGCWSRKRWQQLWRLDLSDHDVSLHQQSRLFLVVGVCMATGVNRCEGPFYPKCVAAMREKETSRGSSSGVPRADITNEPDPTEVAQKPNNEWAGLQHNAVAWLAF</sequence>
<keyword evidence="2" id="KW-0812">Transmembrane</keyword>
<keyword evidence="2" id="KW-1133">Transmembrane helix</keyword>
<protein>
    <submittedName>
        <fullName evidence="3">Uncharacterized protein</fullName>
    </submittedName>
</protein>
<dbReference type="EMBL" id="KZ852067">
    <property type="protein sequence ID" value="RDH29524.1"/>
    <property type="molecule type" value="Genomic_DNA"/>
</dbReference>
<evidence type="ECO:0000313" key="3">
    <source>
        <dbReference type="EMBL" id="RDH29524.1"/>
    </source>
</evidence>
<feature type="transmembrane region" description="Helical" evidence="2">
    <location>
        <begin position="30"/>
        <end position="52"/>
    </location>
</feature>
<dbReference type="Proteomes" id="UP000253729">
    <property type="component" value="Unassembled WGS sequence"/>
</dbReference>
<organism evidence="3 4">
    <name type="scientific">Aspergillus welwitschiae</name>
    <dbReference type="NCBI Taxonomy" id="1341132"/>
    <lineage>
        <taxon>Eukaryota</taxon>
        <taxon>Fungi</taxon>
        <taxon>Dikarya</taxon>
        <taxon>Ascomycota</taxon>
        <taxon>Pezizomycotina</taxon>
        <taxon>Eurotiomycetes</taxon>
        <taxon>Eurotiomycetidae</taxon>
        <taxon>Eurotiales</taxon>
        <taxon>Aspergillaceae</taxon>
        <taxon>Aspergillus</taxon>
        <taxon>Aspergillus subgen. Circumdati</taxon>
    </lineage>
</organism>
<proteinExistence type="predicted"/>
<dbReference type="AlphaFoldDB" id="A0A3F3PRJ6"/>
<reference evidence="3 4" key="1">
    <citation type="submission" date="2018-07" db="EMBL/GenBank/DDBJ databases">
        <title>The genomes of Aspergillus section Nigri reveals drivers in fungal speciation.</title>
        <authorList>
            <consortium name="DOE Joint Genome Institute"/>
            <person name="Vesth T.C."/>
            <person name="Nybo J."/>
            <person name="Theobald S."/>
            <person name="Brandl J."/>
            <person name="Frisvad J.C."/>
            <person name="Nielsen K.F."/>
            <person name="Lyhne E.K."/>
            <person name="Kogle M.E."/>
            <person name="Kuo A."/>
            <person name="Riley R."/>
            <person name="Clum A."/>
            <person name="Nolan M."/>
            <person name="Lipzen A."/>
            <person name="Salamov A."/>
            <person name="Henrissat B."/>
            <person name="Wiebenga A."/>
            <person name="De vries R.P."/>
            <person name="Grigoriev I.V."/>
            <person name="Mortensen U.H."/>
            <person name="Andersen M.R."/>
            <person name="Baker S.E."/>
        </authorList>
    </citation>
    <scope>NUCLEOTIDE SEQUENCE [LARGE SCALE GENOMIC DNA]</scope>
    <source>
        <strain evidence="3 4">CBS 139.54b</strain>
    </source>
</reference>
<accession>A0A3F3PRJ6</accession>
<dbReference type="RefSeq" id="XP_026622546.1">
    <property type="nucleotide sequence ID" value="XM_026772223.1"/>
</dbReference>
<gene>
    <name evidence="3" type="ORF">BDQ94DRAFT_173796</name>
</gene>
<feature type="region of interest" description="Disordered" evidence="1">
    <location>
        <begin position="150"/>
        <end position="179"/>
    </location>
</feature>
<keyword evidence="4" id="KW-1185">Reference proteome</keyword>
<evidence type="ECO:0000256" key="1">
    <source>
        <dbReference type="SAM" id="MobiDB-lite"/>
    </source>
</evidence>
<name>A0A3F3PRJ6_9EURO</name>
<evidence type="ECO:0000313" key="4">
    <source>
        <dbReference type="Proteomes" id="UP000253729"/>
    </source>
</evidence>